<dbReference type="SUPFAM" id="SSF52047">
    <property type="entry name" value="RNI-like"/>
    <property type="match status" value="1"/>
</dbReference>
<feature type="domain" description="Peptidase A1" evidence="10">
    <location>
        <begin position="1740"/>
        <end position="2113"/>
    </location>
</feature>
<dbReference type="Pfam" id="PF14543">
    <property type="entry name" value="TAXi_N"/>
    <property type="match status" value="4"/>
</dbReference>
<dbReference type="SUPFAM" id="SSF50630">
    <property type="entry name" value="Acid proteases"/>
    <property type="match status" value="6"/>
</dbReference>
<dbReference type="InterPro" id="IPR042197">
    <property type="entry name" value="Apaf_helical"/>
</dbReference>
<keyword evidence="4" id="KW-0732">Signal</keyword>
<dbReference type="SUPFAM" id="SSF52058">
    <property type="entry name" value="L domain-like"/>
    <property type="match status" value="2"/>
</dbReference>
<dbReference type="Pfam" id="PF23598">
    <property type="entry name" value="LRR_14"/>
    <property type="match status" value="1"/>
</dbReference>
<feature type="compositionally biased region" description="Low complexity" evidence="9">
    <location>
        <begin position="1631"/>
        <end position="1654"/>
    </location>
</feature>
<dbReference type="InterPro" id="IPR033868">
    <property type="entry name" value="Xylanase_inhibitor_I-like"/>
</dbReference>
<keyword evidence="5" id="KW-0677">Repeat</keyword>
<keyword evidence="8" id="KW-0175">Coiled coil</keyword>
<dbReference type="Gene3D" id="3.80.10.10">
    <property type="entry name" value="Ribonuclease Inhibitor"/>
    <property type="match status" value="5"/>
</dbReference>
<evidence type="ECO:0000256" key="2">
    <source>
        <dbReference type="ARBA" id="ARBA00008894"/>
    </source>
</evidence>
<feature type="region of interest" description="Disordered" evidence="9">
    <location>
        <begin position="1495"/>
        <end position="1515"/>
    </location>
</feature>
<evidence type="ECO:0000256" key="5">
    <source>
        <dbReference type="ARBA" id="ARBA00022737"/>
    </source>
</evidence>
<dbReference type="PROSITE" id="PS51767">
    <property type="entry name" value="PEPTIDASE_A1"/>
    <property type="match status" value="1"/>
</dbReference>
<dbReference type="GO" id="GO:0043531">
    <property type="term" value="F:ADP binding"/>
    <property type="evidence" value="ECO:0007669"/>
    <property type="project" value="InterPro"/>
</dbReference>
<dbReference type="InterPro" id="IPR038005">
    <property type="entry name" value="RX-like_CC"/>
</dbReference>
<evidence type="ECO:0000313" key="11">
    <source>
        <dbReference type="EnsemblPlants" id="OBART01G43280.1"/>
    </source>
</evidence>
<dbReference type="InterPro" id="IPR001461">
    <property type="entry name" value="Aspartic_peptidase_A1"/>
</dbReference>
<keyword evidence="7" id="KW-0611">Plant defense</keyword>
<protein>
    <recommendedName>
        <fullName evidence="10">Peptidase A1 domain-containing protein</fullName>
    </recommendedName>
</protein>
<feature type="region of interest" description="Disordered" evidence="9">
    <location>
        <begin position="1588"/>
        <end position="1657"/>
    </location>
</feature>
<dbReference type="EnsemblPlants" id="OBART01G43280.1">
    <property type="protein sequence ID" value="OBART01G43280.1"/>
    <property type="gene ID" value="OBART01G43280"/>
</dbReference>
<dbReference type="Gene3D" id="1.10.8.430">
    <property type="entry name" value="Helical domain of apoptotic protease-activating factors"/>
    <property type="match status" value="1"/>
</dbReference>
<dbReference type="PANTHER" id="PTHR47965">
    <property type="entry name" value="ASPARTYL PROTEASE-RELATED"/>
    <property type="match status" value="1"/>
</dbReference>
<evidence type="ECO:0000256" key="4">
    <source>
        <dbReference type="ARBA" id="ARBA00022729"/>
    </source>
</evidence>
<dbReference type="GO" id="GO:0006508">
    <property type="term" value="P:proteolysis"/>
    <property type="evidence" value="ECO:0007669"/>
    <property type="project" value="InterPro"/>
</dbReference>
<dbReference type="Gramene" id="OBART01G43280.1">
    <property type="protein sequence ID" value="OBART01G43280.1"/>
    <property type="gene ID" value="OBART01G43280"/>
</dbReference>
<evidence type="ECO:0000256" key="7">
    <source>
        <dbReference type="ARBA" id="ARBA00022821"/>
    </source>
</evidence>
<dbReference type="SMART" id="SM00369">
    <property type="entry name" value="LRR_TYP"/>
    <property type="match status" value="6"/>
</dbReference>
<evidence type="ECO:0000259" key="10">
    <source>
        <dbReference type="PROSITE" id="PS51767"/>
    </source>
</evidence>
<comment type="similarity">
    <text evidence="1">Belongs to the peptidase A1 family.</text>
</comment>
<dbReference type="Pfam" id="PF23559">
    <property type="entry name" value="WHD_DRP"/>
    <property type="match status" value="1"/>
</dbReference>
<dbReference type="GO" id="GO:0006952">
    <property type="term" value="P:defense response"/>
    <property type="evidence" value="ECO:0007669"/>
    <property type="project" value="UniProtKB-KW"/>
</dbReference>
<dbReference type="CDD" id="cd14798">
    <property type="entry name" value="RX-CC_like"/>
    <property type="match status" value="1"/>
</dbReference>
<dbReference type="HOGENOM" id="CLU_225117_0_0_1"/>
<dbReference type="Proteomes" id="UP000026960">
    <property type="component" value="Chromosome 1"/>
</dbReference>
<evidence type="ECO:0000256" key="1">
    <source>
        <dbReference type="ARBA" id="ARBA00007447"/>
    </source>
</evidence>
<keyword evidence="12" id="KW-1185">Reference proteome</keyword>
<dbReference type="Gene3D" id="1.10.10.10">
    <property type="entry name" value="Winged helix-like DNA-binding domain superfamily/Winged helix DNA-binding domain"/>
    <property type="match status" value="1"/>
</dbReference>
<dbReference type="InterPro" id="IPR032861">
    <property type="entry name" value="TAXi_N"/>
</dbReference>
<evidence type="ECO:0000256" key="6">
    <source>
        <dbReference type="ARBA" id="ARBA00022741"/>
    </source>
</evidence>
<sequence>MDRAEHLEPFYPQAEVHWLAAPRSPGVGIDDMASTETTYSAHQNNFAHGITLLMQATCRWSMPSHGITLLMVDCGRVFRKAKRRSALLAGSFEAMSGVGEMIASSVARQVASKLGDLAVEEATLLWRFKDDVNDMKEKMRDLVAVMQDADDKVRQVGKDGAVARRWLAKVKSVAYDVEDVLDEFDAAQLIRNHQSKLKLYFSWNNPLLQKMTIARNMKNLRDKIVAIEKDGKMLNLVRHEPHAKGSRSNGTFTVSDDMEIGMLGRDAETEKIISLLLKTEAKEDISIIPIVGLGGLGKTTLAQAVFANKRVSVFDMKIWVYVSEDFDLLKIGKAIIRGANRSISLDNCNLQFIQDNLIKELANRRYLIVLDDLWEEYGENLEKLKQMLQHGGKGSKIIVTTRNGSVVQVLRTGSLANQRKICPVHEADHINMDVLSPDDCWKVMKQRIFGPDDDQSGLEEIGRQIAGRCGGLPLVANALGQVMSEQRTIEAWRDIRDKKIVLDFIVDNRRDTLERLLLSYYYMKPDYKMCFTCLASFTKGFVVDSDRLILQWSALGYIQARHTGQSCIDYLLGMSFLQISKSLSVSPVHAKAPRKLTMHDLVHDLAKIIAGDEVLVMDANKPTTWDKANEHYCRHAQLVNYHNQTEIFKHIPCKIRTLYFRECPEMRLPQKAFSQSKYIRVLDLSGQSAEEQSTPSSPVLPSSICRLMLLGYLDVSGFPIISLPKSFHTLQNMQTLLLSNCSLEILPTNIGSLQKLCYLDLSRNSNLNKLPSSVTDLVELCFLNLSGCAKLEELPESMHNLKCLQQLDMSGCCALQKLTDKFGSLPKLSLVNLSGCSMLTKLPDGLNLEFLEHLNLSDCHELEKLPEDFGNLDRLEVLDMSDCYRVEVLPETFCQLKHLKDLNLSDCHGLKQLPERFGDLYELQYLNLTSCSKLKLENLPSLFGDLRLQVMDLTGCYNLCDLPYSISNMTSLTLLKFATGVQHVLDKAQTIRKCLNLLDTVEHDVHEIKNGDYSSIVELGRRRCRELYVRHLENVERLEDARKANLRDMSELRLLMLYWELDGTRNLPNLRHFSMKDMTNIRKIGKEFFGEEGNCKKLRVISLERMANLGELWTTRSGKDDEEFLIPNLHYLKVVKCPKLSFLPYTPRSINWTVVTRCCQKPRTRIREPCIFHSSFLWGRLQHLATLEIFQGRGCSGLRTLPDAIQCLLSLRELYLESWEDLEILPEWLGQLVFMKKLVIRDSPKLTLLPESMENLTALRKLELEGCEGLEILPEGLGQLTSMTKLVIKDCPKMTLLPESMENLTALIELQLVRCKGLETLPEGLGLLISLENLYIYDCPKLKSLPKSIQNLTALRQLWLEGCEGLEISPELFGHQLTSLKVVRIRGCPNLTYLPESTKNLTALEVLWLGGFNSLPEWIGQFICLKDIRILDSPDMTFLPESIRNLTSLKELHIWNCPRLIERCQGEDASNISNIPRIVLHGEIFIPGQAFQGSKNTAECGHSSQDREHKQERQDEEKLYMHVQASSSPTIQALVAPITKHTKTGLHTLSISNKKYLLDLSGQLLWSPCSPSHPTVPCSSGECAAASGAHKTHVHRPPDESGDGRTRRRRPHASLTSSPTPPTARRRPRRSPSGAWSRHARRAASSGRSLAAGDAGLGRGGVSLPTQLYSKLSLKRQFAVCLPSTAAAPGVAFFGSGPYNLMPPTLFDASTILSYTDLVRSPTNPSAYSIKLRGIAMNQEAVHLPPGALSRGGGVTLDTAAPYTVLRRDMPPRHGNLVLAAALLVLLASPRPSCAAAAPRRRDPVVVPVTRDPATSLYTIPVSKNVCTAYPYNPVTGQCAAGNLAHTRFIANTTDGKNPLSQVSVKAVAACAPRKLLARLPRGATGVAGLAASGLALPAQVASSQGVAGKFLLCLPRLGYGQGVAIFGGGPIYLGEGLPDFTTTLEYTPLVAKRDNPGYYVTANAIALDDARLPLPRGALAAAGVALHTTVPFGQLRQDVFRPFVREFEKGLNRSDAKVAAVAPFLLCYNASMLWNTRIGYFVPAVRLMLAGGKNYTMTGTNSMVDVKGGKACLAFVEMKSGDAGSPAVILGGFQMENMLLQFDSEKKRLGFARLPFYTSCTMSLHLLLAVSLCVALASSLPWAAASANGNGNGKPLVAAITKDAATSLYTVPIKDGRPLVLDLAGALVWTSCAAAHPTLECHHHFCMHAHSYHPPGCPHNGYGRADVEDPFRCKCTAHPYNPFSGESATADLTRTRLSANATDGKNPLYPVSFAAVTSCAPDSLLAKLPAGAVGVAGLARTRLALQAQVARSQKVANKFALCLPSGGGGDGVAIFGGGPLFLLPPGRPDVAATLAGETPLHRNKDLPGYFISATKIAVNQEQVQLYTQEPLVVELCTRIPYTALRPDVYRAVVDAFARATAGRKRVTPPAAAAAPFELCYDSRELGSTRLGYAVPQIDLVLEGGKNWTVFGGNSMAQVSDNTACLAVVKVKGEKGSPPPPAAIIGGFQMENNLVAKSKGKPLLLVVISFLAVLPWHTLASGGGGGGKPLVTAVTKDGATKLYTIAVKDGHPLALDLSGELVWSTCDASHSTDASTSLYTMSIKTGARLVLDLGGPLLWSTCLAAHSTVPCRSDVCAAAAVQDNRWNCSSSTDGRGGAGLCACSAYPYNPLNGQCARGDVTTTPMLANVTDGVNPLYPVAFPVHAACAPGALLGSLPSGAVGVAGLSGAPLSLPSQVAASLKVERKFALCLPGGGGTGAAIFGGGPFHLLVVPEEFGMVSNGLSYISYLRNPKNGGFYLDVVGIALNHRGADVPPDSLALDAGTGHGGVMLSTVAPYTALRPDIYRAVIEAIDAELRLIARTPPSWPFERCYQRSAMWWTRVGPPLATVDLMLRSGGNWTFFGSNMIVQVNEETLCFAIVEMGPTPAMDESPAVIIGGQPAGVRSGEGEAGIDWPALLDPDYVQQLQLQLGDSPIVARLGKDAATSLYTVSVGGPPLVVDLAGPLLWSTCPPAHRTVPCSSSVCKVANWYRPPASCPYSDGGRPGSGDRGCACAAYPYNPVSGQCGRGDVAAVPLAANATDGKNPLFPAVPIPPRALDLDVRRGTGGVTLSTVAPYTTLRPDVYRVLLGAFDAATSGIPRAAAVRPFETCYRASALGTTRLGFAVANIDLVLGGGRNWTLPGGSSLVQVDEQTVCFAFLEMMGISPAAADSPAIVIGGFQMENNLLLFDLEKGTLGISSLLSGLRTGYKIALVLSLLAAPLLCALAAGDGQHRPPSKPILTRLAKDPSTSLYTASVKNGGGQLVLDLAGPLVWSTCPGKHRTIPCGAGKSALPPTRIGPYTASVDLMLAGGQNWTIVGASAVVEVSQEAACFAFVDMGAAAAPAVDHSPAVIIGGHQMEDNLVVFDLEKWQFGFSGLLLGTMTRCGNFDFSIGSQ</sequence>
<dbReference type="eggNOG" id="KOG1339">
    <property type="taxonomic scope" value="Eukaryota"/>
</dbReference>
<dbReference type="eggNOG" id="KOG4658">
    <property type="taxonomic scope" value="Eukaryota"/>
</dbReference>
<dbReference type="CDD" id="cd05489">
    <property type="entry name" value="xylanase_inhibitor_I_like"/>
    <property type="match status" value="3"/>
</dbReference>
<evidence type="ECO:0000313" key="12">
    <source>
        <dbReference type="Proteomes" id="UP000026960"/>
    </source>
</evidence>
<dbReference type="InterPro" id="IPR055414">
    <property type="entry name" value="LRR_R13L4/SHOC2-like"/>
</dbReference>
<dbReference type="InterPro" id="IPR027417">
    <property type="entry name" value="P-loop_NTPase"/>
</dbReference>
<feature type="compositionally biased region" description="Basic and acidic residues" evidence="9">
    <location>
        <begin position="1596"/>
        <end position="1605"/>
    </location>
</feature>
<dbReference type="InterPro" id="IPR002182">
    <property type="entry name" value="NB-ARC"/>
</dbReference>
<dbReference type="Pfam" id="PF00560">
    <property type="entry name" value="LRR_1"/>
    <property type="match status" value="1"/>
</dbReference>
<dbReference type="InterPro" id="IPR033121">
    <property type="entry name" value="PEPTIDASE_A1"/>
</dbReference>
<evidence type="ECO:0000256" key="8">
    <source>
        <dbReference type="ARBA" id="ARBA00023054"/>
    </source>
</evidence>
<evidence type="ECO:0000256" key="9">
    <source>
        <dbReference type="SAM" id="MobiDB-lite"/>
    </source>
</evidence>
<reference evidence="11" key="1">
    <citation type="journal article" date="2009" name="Rice">
        <title>De Novo Next Generation Sequencing of Plant Genomes.</title>
        <authorList>
            <person name="Rounsley S."/>
            <person name="Marri P.R."/>
            <person name="Yu Y."/>
            <person name="He R."/>
            <person name="Sisneros N."/>
            <person name="Goicoechea J.L."/>
            <person name="Lee S.J."/>
            <person name="Angelova A."/>
            <person name="Kudrna D."/>
            <person name="Luo M."/>
            <person name="Affourtit J."/>
            <person name="Desany B."/>
            <person name="Knight J."/>
            <person name="Niazi F."/>
            <person name="Egholm M."/>
            <person name="Wing R.A."/>
        </authorList>
    </citation>
    <scope>NUCLEOTIDE SEQUENCE [LARGE SCALE GENOMIC DNA]</scope>
    <source>
        <strain evidence="11">cv. IRGC 105608</strain>
    </source>
</reference>
<dbReference type="FunFam" id="2.40.70.10:FF:000088">
    <property type="entry name" value="Eukaryotic aspartyl protease family protein"/>
    <property type="match status" value="1"/>
</dbReference>
<dbReference type="InterPro" id="IPR021109">
    <property type="entry name" value="Peptidase_aspartic_dom_sf"/>
</dbReference>
<dbReference type="InterPro" id="IPR001611">
    <property type="entry name" value="Leu-rich_rpt"/>
</dbReference>
<keyword evidence="6" id="KW-0547">Nucleotide-binding</keyword>
<dbReference type="InterPro" id="IPR032799">
    <property type="entry name" value="TAXi_C"/>
</dbReference>
<dbReference type="FunFam" id="2.40.70.10:FF:000075">
    <property type="entry name" value="Putative xylanase inhibitor"/>
    <property type="match status" value="1"/>
</dbReference>
<dbReference type="Pfam" id="PF00931">
    <property type="entry name" value="NB-ARC"/>
    <property type="match status" value="1"/>
</dbReference>
<dbReference type="Gene3D" id="2.40.70.10">
    <property type="entry name" value="Acid Proteases"/>
    <property type="match status" value="13"/>
</dbReference>
<name>A0A0D3EYF2_9ORYZ</name>
<reference evidence="11" key="2">
    <citation type="submission" date="2015-03" db="UniProtKB">
        <authorList>
            <consortium name="EnsemblPlants"/>
        </authorList>
    </citation>
    <scope>IDENTIFICATION</scope>
</reference>
<dbReference type="InterPro" id="IPR036388">
    <property type="entry name" value="WH-like_DNA-bd_sf"/>
</dbReference>
<dbReference type="Pfam" id="PF14541">
    <property type="entry name" value="TAXi_C"/>
    <property type="match status" value="6"/>
</dbReference>
<dbReference type="InterPro" id="IPR003591">
    <property type="entry name" value="Leu-rich_rpt_typical-subtyp"/>
</dbReference>
<proteinExistence type="inferred from homology"/>
<accession>A0A0D3EYF2</accession>
<keyword evidence="3" id="KW-0433">Leucine-rich repeat</keyword>
<dbReference type="InterPro" id="IPR058922">
    <property type="entry name" value="WHD_DRP"/>
</dbReference>
<feature type="compositionally biased region" description="Basic and acidic residues" evidence="9">
    <location>
        <begin position="1504"/>
        <end position="1515"/>
    </location>
</feature>
<dbReference type="SUPFAM" id="SSF52540">
    <property type="entry name" value="P-loop containing nucleoside triphosphate hydrolases"/>
    <property type="match status" value="1"/>
</dbReference>
<dbReference type="GO" id="GO:0051707">
    <property type="term" value="P:response to other organism"/>
    <property type="evidence" value="ECO:0007669"/>
    <property type="project" value="UniProtKB-ARBA"/>
</dbReference>
<dbReference type="InterPro" id="IPR041118">
    <property type="entry name" value="Rx_N"/>
</dbReference>
<dbReference type="Gene3D" id="1.20.5.4130">
    <property type="match status" value="1"/>
</dbReference>
<dbReference type="Pfam" id="PF18052">
    <property type="entry name" value="Rx_N"/>
    <property type="match status" value="1"/>
</dbReference>
<comment type="similarity">
    <text evidence="2">Belongs to the disease resistance NB-LRR family.</text>
</comment>
<evidence type="ECO:0000256" key="3">
    <source>
        <dbReference type="ARBA" id="ARBA00022614"/>
    </source>
</evidence>
<dbReference type="PANTHER" id="PTHR47965:SF60">
    <property type="entry name" value="CHITINASE CLP"/>
    <property type="match status" value="1"/>
</dbReference>
<dbReference type="Gene3D" id="3.40.50.300">
    <property type="entry name" value="P-loop containing nucleotide triphosphate hydrolases"/>
    <property type="match status" value="1"/>
</dbReference>
<dbReference type="InterPro" id="IPR032675">
    <property type="entry name" value="LRR_dom_sf"/>
</dbReference>
<dbReference type="STRING" id="65489.A0A0D3EYF2"/>
<dbReference type="PRINTS" id="PR00364">
    <property type="entry name" value="DISEASERSIST"/>
</dbReference>
<dbReference type="PaxDb" id="65489-OBART01G43280.1"/>
<organism evidence="11">
    <name type="scientific">Oryza barthii</name>
    <dbReference type="NCBI Taxonomy" id="65489"/>
    <lineage>
        <taxon>Eukaryota</taxon>
        <taxon>Viridiplantae</taxon>
        <taxon>Streptophyta</taxon>
        <taxon>Embryophyta</taxon>
        <taxon>Tracheophyta</taxon>
        <taxon>Spermatophyta</taxon>
        <taxon>Magnoliopsida</taxon>
        <taxon>Liliopsida</taxon>
        <taxon>Poales</taxon>
        <taxon>Poaceae</taxon>
        <taxon>BOP clade</taxon>
        <taxon>Oryzoideae</taxon>
        <taxon>Oryzeae</taxon>
        <taxon>Oryzinae</taxon>
        <taxon>Oryza</taxon>
    </lineage>
</organism>
<dbReference type="GO" id="GO:0004190">
    <property type="term" value="F:aspartic-type endopeptidase activity"/>
    <property type="evidence" value="ECO:0007669"/>
    <property type="project" value="InterPro"/>
</dbReference>